<dbReference type="Proteomes" id="UP000180253">
    <property type="component" value="Unassembled WGS sequence"/>
</dbReference>
<reference evidence="1 2" key="1">
    <citation type="submission" date="2016-10" db="EMBL/GenBank/DDBJ databases">
        <title>Pseudoalteromonas amylolytica sp. nov., isolated from the surface seawater.</title>
        <authorList>
            <person name="Wu Y.-H."/>
            <person name="Cheng H."/>
            <person name="Jin X.-B."/>
            <person name="Wang C.-S."/>
            <person name="Xu X.-W."/>
        </authorList>
    </citation>
    <scope>NUCLEOTIDE SEQUENCE [LARGE SCALE GENOMIC DNA]</scope>
    <source>
        <strain evidence="1 2">JCM 12483</strain>
    </source>
</reference>
<keyword evidence="2" id="KW-1185">Reference proteome</keyword>
<comment type="caution">
    <text evidence="1">The sequence shown here is derived from an EMBL/GenBank/DDBJ whole genome shotgun (WGS) entry which is preliminary data.</text>
</comment>
<organism evidence="1 2">
    <name type="scientific">Pseudoalteromonas byunsanensis</name>
    <dbReference type="NCBI Taxonomy" id="327939"/>
    <lineage>
        <taxon>Bacteria</taxon>
        <taxon>Pseudomonadati</taxon>
        <taxon>Pseudomonadota</taxon>
        <taxon>Gammaproteobacteria</taxon>
        <taxon>Alteromonadales</taxon>
        <taxon>Pseudoalteromonadaceae</taxon>
        <taxon>Pseudoalteromonas</taxon>
    </lineage>
</organism>
<proteinExistence type="predicted"/>
<dbReference type="RefSeq" id="WP_070991857.1">
    <property type="nucleotide sequence ID" value="NZ_CBCSHD010000002.1"/>
</dbReference>
<dbReference type="EMBL" id="MNAN01000031">
    <property type="protein sequence ID" value="OHU95173.1"/>
    <property type="molecule type" value="Genomic_DNA"/>
</dbReference>
<name>A0A1S1N590_9GAMM</name>
<gene>
    <name evidence="1" type="ORF">BIW53_10625</name>
</gene>
<evidence type="ECO:0000313" key="2">
    <source>
        <dbReference type="Proteomes" id="UP000180253"/>
    </source>
</evidence>
<accession>A0A1S1N590</accession>
<evidence type="ECO:0000313" key="1">
    <source>
        <dbReference type="EMBL" id="OHU95173.1"/>
    </source>
</evidence>
<sequence>MNESVTMVKPKKLTTQRAVSQAKQAAVLEDNRCSFIPAQLQAQGRGNPIQLGKKERGKKMSLSELNALFSSEPSGASASGASGNSAPAPSFAQVALAPKPKAPAASAAPQQAKVEKNDATATNPLVVALIGSMHGYAVEGIQYNRSGPDTVYYDVSILGPKESVEGALNLQQNRYILSLHCHPRPDTQNWLHLKVKDGGSAGNVIAPDNAILSGYRHELNAGIANWEQETNKKATKSF</sequence>
<dbReference type="AlphaFoldDB" id="A0A1S1N590"/>
<protein>
    <submittedName>
        <fullName evidence="1">Uncharacterized protein</fullName>
    </submittedName>
</protein>